<comment type="subcellular location">
    <subcellularLocation>
        <location evidence="1">Nucleus</location>
        <location evidence="1">Nucleolus</location>
    </subcellularLocation>
</comment>
<dbReference type="SMART" id="SM00360">
    <property type="entry name" value="RRM"/>
    <property type="match status" value="1"/>
</dbReference>
<evidence type="ECO:0000256" key="4">
    <source>
        <dbReference type="PROSITE-ProRule" id="PRU00176"/>
    </source>
</evidence>
<dbReference type="PROSITE" id="PS50102">
    <property type="entry name" value="RRM"/>
    <property type="match status" value="1"/>
</dbReference>
<feature type="compositionally biased region" description="Basic residues" evidence="5">
    <location>
        <begin position="60"/>
        <end position="69"/>
    </location>
</feature>
<evidence type="ECO:0000256" key="2">
    <source>
        <dbReference type="ARBA" id="ARBA00022884"/>
    </source>
</evidence>
<dbReference type="Gene3D" id="3.30.70.330">
    <property type="match status" value="1"/>
</dbReference>
<feature type="compositionally biased region" description="Acidic residues" evidence="5">
    <location>
        <begin position="76"/>
        <end position="100"/>
    </location>
</feature>
<feature type="compositionally biased region" description="Low complexity" evidence="5">
    <location>
        <begin position="12"/>
        <end position="33"/>
    </location>
</feature>
<evidence type="ECO:0000313" key="7">
    <source>
        <dbReference type="EMBL" id="KAG2198980.1"/>
    </source>
</evidence>
<evidence type="ECO:0000313" key="8">
    <source>
        <dbReference type="Proteomes" id="UP000603453"/>
    </source>
</evidence>
<dbReference type="InterPro" id="IPR035979">
    <property type="entry name" value="RBD_domain_sf"/>
</dbReference>
<evidence type="ECO:0000256" key="3">
    <source>
        <dbReference type="ARBA" id="ARBA00023242"/>
    </source>
</evidence>
<dbReference type="OrthoDB" id="21467at2759"/>
<keyword evidence="2 4" id="KW-0694">RNA-binding</keyword>
<name>A0A8H7UX54_9FUNG</name>
<organism evidence="7 8">
    <name type="scientific">Mucor saturninus</name>
    <dbReference type="NCBI Taxonomy" id="64648"/>
    <lineage>
        <taxon>Eukaryota</taxon>
        <taxon>Fungi</taxon>
        <taxon>Fungi incertae sedis</taxon>
        <taxon>Mucoromycota</taxon>
        <taxon>Mucoromycotina</taxon>
        <taxon>Mucoromycetes</taxon>
        <taxon>Mucorales</taxon>
        <taxon>Mucorineae</taxon>
        <taxon>Mucoraceae</taxon>
        <taxon>Mucor</taxon>
    </lineage>
</organism>
<dbReference type="InterPro" id="IPR012677">
    <property type="entry name" value="Nucleotide-bd_a/b_plait_sf"/>
</dbReference>
<keyword evidence="3" id="KW-0539">Nucleus</keyword>
<dbReference type="AlphaFoldDB" id="A0A8H7UX54"/>
<comment type="caution">
    <text evidence="7">The sequence shown here is derived from an EMBL/GenBank/DDBJ whole genome shotgun (WGS) entry which is preliminary data.</text>
</comment>
<dbReference type="Proteomes" id="UP000603453">
    <property type="component" value="Unassembled WGS sequence"/>
</dbReference>
<sequence length="318" mass="35316">MAVANSKKNTKAPKTSKVAATKKTVSKKVAAPSDDAEESGSKRKRVTFSQKLTESEPKTKKVAVSKKKVAVTVTEDAVEEKEEEETIVEDVEEDLTEEQEEALRREILGDIASSEGEDSSDDEAADIDNNANVVALDAGELKKSMEETKKTFEKKVTKPSKAPKVEEKGVIFLGRIPHGFYEKEMKGYFSQFGDISRLRLSRNKKTGHSKHYAFIEFESEDVAQIVTETMDNYLLFGKLLQCKLIPSSKVHENLFVDADKIFKPVNTALLNRQKVNKPKTAEALAAKCAKLISNEAAMRKKLVDAGIEYDFPGYNKSA</sequence>
<dbReference type="EMBL" id="JAEPRD010000102">
    <property type="protein sequence ID" value="KAG2198980.1"/>
    <property type="molecule type" value="Genomic_DNA"/>
</dbReference>
<evidence type="ECO:0000259" key="6">
    <source>
        <dbReference type="PROSITE" id="PS50102"/>
    </source>
</evidence>
<accession>A0A8H7UX54</accession>
<evidence type="ECO:0000256" key="1">
    <source>
        <dbReference type="ARBA" id="ARBA00004604"/>
    </source>
</evidence>
<dbReference type="GO" id="GO:0005730">
    <property type="term" value="C:nucleolus"/>
    <property type="evidence" value="ECO:0007669"/>
    <property type="project" value="UniProtKB-SubCell"/>
</dbReference>
<protein>
    <recommendedName>
        <fullName evidence="6">RRM domain-containing protein</fullName>
    </recommendedName>
</protein>
<feature type="domain" description="RRM" evidence="6">
    <location>
        <begin position="169"/>
        <end position="247"/>
    </location>
</feature>
<feature type="region of interest" description="Disordered" evidence="5">
    <location>
        <begin position="1"/>
        <end position="100"/>
    </location>
</feature>
<evidence type="ECO:0000256" key="5">
    <source>
        <dbReference type="SAM" id="MobiDB-lite"/>
    </source>
</evidence>
<dbReference type="SUPFAM" id="SSF54928">
    <property type="entry name" value="RNA-binding domain, RBD"/>
    <property type="match status" value="1"/>
</dbReference>
<dbReference type="PANTHER" id="PTHR46754">
    <property type="entry name" value="MKI67 FHA DOMAIN-INTERACTING NUCLEOLAR PHOSPHOPROTEIN"/>
    <property type="match status" value="1"/>
</dbReference>
<dbReference type="InterPro" id="IPR000504">
    <property type="entry name" value="RRM_dom"/>
</dbReference>
<dbReference type="GO" id="GO:0003723">
    <property type="term" value="F:RNA binding"/>
    <property type="evidence" value="ECO:0007669"/>
    <property type="project" value="UniProtKB-UniRule"/>
</dbReference>
<dbReference type="Pfam" id="PF00076">
    <property type="entry name" value="RRM_1"/>
    <property type="match status" value="1"/>
</dbReference>
<keyword evidence="8" id="KW-1185">Reference proteome</keyword>
<dbReference type="CDD" id="cd12307">
    <property type="entry name" value="RRM_NIFK_like"/>
    <property type="match status" value="1"/>
</dbReference>
<gene>
    <name evidence="7" type="ORF">INT47_013164</name>
</gene>
<reference evidence="7" key="1">
    <citation type="submission" date="2020-12" db="EMBL/GenBank/DDBJ databases">
        <title>Metabolic potential, ecology and presence of endohyphal bacteria is reflected in genomic diversity of Mucoromycotina.</title>
        <authorList>
            <person name="Muszewska A."/>
            <person name="Okrasinska A."/>
            <person name="Steczkiewicz K."/>
            <person name="Drgas O."/>
            <person name="Orlowska M."/>
            <person name="Perlinska-Lenart U."/>
            <person name="Aleksandrzak-Piekarczyk T."/>
            <person name="Szatraj K."/>
            <person name="Zielenkiewicz U."/>
            <person name="Pilsyk S."/>
            <person name="Malc E."/>
            <person name="Mieczkowski P."/>
            <person name="Kruszewska J.S."/>
            <person name="Biernat P."/>
            <person name="Pawlowska J."/>
        </authorList>
    </citation>
    <scope>NUCLEOTIDE SEQUENCE</scope>
    <source>
        <strain evidence="7">WA0000017839</strain>
    </source>
</reference>
<proteinExistence type="predicted"/>